<accession>A0AAV6MEN3</accession>
<feature type="non-terminal residue" evidence="2">
    <location>
        <position position="1"/>
    </location>
</feature>
<reference evidence="2 3" key="1">
    <citation type="journal article" date="2021" name="Hortic Res">
        <title>The domestication of Cucurbita argyrosperma as revealed by the genome of its wild relative.</title>
        <authorList>
            <person name="Barrera-Redondo J."/>
            <person name="Sanchez-de la Vega G."/>
            <person name="Aguirre-Liguori J.A."/>
            <person name="Castellanos-Morales G."/>
            <person name="Gutierrez-Guerrero Y.T."/>
            <person name="Aguirre-Dugua X."/>
            <person name="Aguirre-Planter E."/>
            <person name="Tenaillon M.I."/>
            <person name="Lira-Saade R."/>
            <person name="Eguiarte L.E."/>
        </authorList>
    </citation>
    <scope>NUCLEOTIDE SEQUENCE [LARGE SCALE GENOMIC DNA]</scope>
    <source>
        <strain evidence="2">JBR-2021</strain>
    </source>
</reference>
<name>A0AAV6MEN3_9ROSI</name>
<protein>
    <submittedName>
        <fullName evidence="2">Uncharacterized protein</fullName>
    </submittedName>
</protein>
<keyword evidence="1" id="KW-0472">Membrane</keyword>
<keyword evidence="1" id="KW-0812">Transmembrane</keyword>
<dbReference type="Proteomes" id="UP000685013">
    <property type="component" value="Chromosome 15"/>
</dbReference>
<evidence type="ECO:0000313" key="2">
    <source>
        <dbReference type="EMBL" id="KAG6579338.1"/>
    </source>
</evidence>
<dbReference type="AlphaFoldDB" id="A0AAV6MEN3"/>
<feature type="transmembrane region" description="Helical" evidence="1">
    <location>
        <begin position="35"/>
        <end position="54"/>
    </location>
</feature>
<sequence length="174" mass="20668">MAHGELKRRFKELIDVNEKQETKVCYHKNKVQNIVFGYLIWVRLFIYGISQALSFKCNNWWVILALSLLWNFIYFLLFLDAMTMLHRAQYQLDIICKELIEFCQQNLIPKNRDDMDLVEAGESRDGFEFGFHKKMLMLDHSTIVGRNVYIYFIVCALLAVAAIELYAYKYLLCK</sequence>
<feature type="transmembrane region" description="Helical" evidence="1">
    <location>
        <begin position="60"/>
        <end position="79"/>
    </location>
</feature>
<evidence type="ECO:0000313" key="3">
    <source>
        <dbReference type="Proteomes" id="UP000685013"/>
    </source>
</evidence>
<proteinExistence type="predicted"/>
<feature type="transmembrane region" description="Helical" evidence="1">
    <location>
        <begin position="148"/>
        <end position="168"/>
    </location>
</feature>
<comment type="caution">
    <text evidence="2">The sequence shown here is derived from an EMBL/GenBank/DDBJ whole genome shotgun (WGS) entry which is preliminary data.</text>
</comment>
<organism evidence="2 3">
    <name type="scientific">Cucurbita argyrosperma subsp. sororia</name>
    <dbReference type="NCBI Taxonomy" id="37648"/>
    <lineage>
        <taxon>Eukaryota</taxon>
        <taxon>Viridiplantae</taxon>
        <taxon>Streptophyta</taxon>
        <taxon>Embryophyta</taxon>
        <taxon>Tracheophyta</taxon>
        <taxon>Spermatophyta</taxon>
        <taxon>Magnoliopsida</taxon>
        <taxon>eudicotyledons</taxon>
        <taxon>Gunneridae</taxon>
        <taxon>Pentapetalae</taxon>
        <taxon>rosids</taxon>
        <taxon>fabids</taxon>
        <taxon>Cucurbitales</taxon>
        <taxon>Cucurbitaceae</taxon>
        <taxon>Cucurbiteae</taxon>
        <taxon>Cucurbita</taxon>
    </lineage>
</organism>
<keyword evidence="3" id="KW-1185">Reference proteome</keyword>
<gene>
    <name evidence="2" type="ORF">SDJN03_23786</name>
</gene>
<evidence type="ECO:0000256" key="1">
    <source>
        <dbReference type="SAM" id="Phobius"/>
    </source>
</evidence>
<dbReference type="EMBL" id="JAGKQH010000015">
    <property type="protein sequence ID" value="KAG6579338.1"/>
    <property type="molecule type" value="Genomic_DNA"/>
</dbReference>
<keyword evidence="1" id="KW-1133">Transmembrane helix</keyword>